<evidence type="ECO:0000256" key="21">
    <source>
        <dbReference type="ARBA" id="ARBA00032243"/>
    </source>
</evidence>
<keyword evidence="12" id="KW-0547">Nucleotide-binding</keyword>
<evidence type="ECO:0000256" key="9">
    <source>
        <dbReference type="ARBA" id="ARBA00022705"/>
    </source>
</evidence>
<dbReference type="SUPFAM" id="SSF52540">
    <property type="entry name" value="P-loop containing nucleoside triphosphate hydrolases"/>
    <property type="match status" value="1"/>
</dbReference>
<keyword evidence="17" id="KW-0190">Covalent protein-DNA linkage</keyword>
<sequence>MTSRNPSLRRFCFTWNNYTEDDIWTVQTFITTQCKYGIFGKELAPDTNTPHLQGFCNLVKPMRFSAIKELLSHRIHIEKANGSDIQNQAYCSKAGEVFESGTPSSRGQRTDLNAVLDDIRGGETSLARLATAHPCTYIRYFRGIENYLKLVHPILPRDFPTVVNYFYGPPGSGKSKRALEEAQEKSPCSIYYKPRGLWWDGYRQQDCVIIDDFYGWIKYDEMLKIMDRYPYKVQIKGGFEEFTTKFIWITSNVDTDKLYKFEGYNPEAFNRRLTTHVRFVFPEEPTSAGP</sequence>
<accession>A0A0D3MDD4</accession>
<dbReference type="Pfam" id="PF00910">
    <property type="entry name" value="RNA_helicase"/>
    <property type="match status" value="1"/>
</dbReference>
<evidence type="ECO:0000256" key="18">
    <source>
        <dbReference type="ARBA" id="ARBA00023125"/>
    </source>
</evidence>
<dbReference type="GO" id="GO:0046872">
    <property type="term" value="F:metal ion binding"/>
    <property type="evidence" value="ECO:0007669"/>
    <property type="project" value="UniProtKB-KW"/>
</dbReference>
<dbReference type="GO" id="GO:0016779">
    <property type="term" value="F:nucleotidyltransferase activity"/>
    <property type="evidence" value="ECO:0007669"/>
    <property type="project" value="UniProtKB-KW"/>
</dbReference>
<dbReference type="KEGG" id="vg:37617124"/>
<evidence type="ECO:0000256" key="12">
    <source>
        <dbReference type="ARBA" id="ARBA00022741"/>
    </source>
</evidence>
<evidence type="ECO:0000256" key="13">
    <source>
        <dbReference type="ARBA" id="ARBA00022759"/>
    </source>
</evidence>
<proteinExistence type="inferred from homology"/>
<evidence type="ECO:0000256" key="1">
    <source>
        <dbReference type="ARBA" id="ARBA00001936"/>
    </source>
</evidence>
<keyword evidence="18" id="KW-0238">DNA-binding</keyword>
<dbReference type="GO" id="GO:0005524">
    <property type="term" value="F:ATP binding"/>
    <property type="evidence" value="ECO:0007669"/>
    <property type="project" value="UniProtKB-KW"/>
</dbReference>
<evidence type="ECO:0000256" key="8">
    <source>
        <dbReference type="ARBA" id="ARBA00022695"/>
    </source>
</evidence>
<evidence type="ECO:0000256" key="17">
    <source>
        <dbReference type="ARBA" id="ARBA00023124"/>
    </source>
</evidence>
<evidence type="ECO:0000313" key="24">
    <source>
        <dbReference type="EMBL" id="AIF76254.1"/>
    </source>
</evidence>
<dbReference type="RefSeq" id="YP_009506295.1">
    <property type="nucleotide sequence ID" value="NC_038400.1"/>
</dbReference>
<evidence type="ECO:0000256" key="22">
    <source>
        <dbReference type="ARBA" id="ARBA00049360"/>
    </source>
</evidence>
<organism evidence="24 25">
    <name type="scientific">Bat associated cyclovirus 11</name>
    <dbReference type="NCBI Taxonomy" id="1987736"/>
    <lineage>
        <taxon>Viruses</taxon>
        <taxon>Monodnaviria</taxon>
        <taxon>Shotokuvirae</taxon>
        <taxon>Cressdnaviricota</taxon>
        <taxon>Arfiviricetes</taxon>
        <taxon>Cirlivirales</taxon>
        <taxon>Circoviridae</taxon>
        <taxon>Cyclovirus</taxon>
        <taxon>Cyclovirus yarasa</taxon>
    </lineage>
</organism>
<comment type="similarity">
    <text evidence="4">Belongs to the nanoviruses/circoviruses replication-associated protein family.</text>
</comment>
<evidence type="ECO:0000256" key="2">
    <source>
        <dbReference type="ARBA" id="ARBA00001946"/>
    </source>
</evidence>
<evidence type="ECO:0000256" key="6">
    <source>
        <dbReference type="ARBA" id="ARBA00022562"/>
    </source>
</evidence>
<keyword evidence="6" id="KW-1048">Host nucleus</keyword>
<feature type="domain" description="CRESS-DNA virus Rep endonuclease" evidence="23">
    <location>
        <begin position="5"/>
        <end position="103"/>
    </location>
</feature>
<keyword evidence="25" id="KW-1185">Reference proteome</keyword>
<keyword evidence="8" id="KW-0548">Nucleotidyltransferase</keyword>
<dbReference type="InterPro" id="IPR027417">
    <property type="entry name" value="P-loop_NTPase"/>
</dbReference>
<dbReference type="PROSITE" id="PS52020">
    <property type="entry name" value="CRESS_DNA_REP"/>
    <property type="match status" value="1"/>
</dbReference>
<dbReference type="InterPro" id="IPR000605">
    <property type="entry name" value="Helicase_SF3_ssDNA/RNA_vir"/>
</dbReference>
<evidence type="ECO:0000313" key="25">
    <source>
        <dbReference type="Proteomes" id="UP000132935"/>
    </source>
</evidence>
<dbReference type="Gene3D" id="3.40.1310.20">
    <property type="match status" value="1"/>
</dbReference>
<evidence type="ECO:0000256" key="11">
    <source>
        <dbReference type="ARBA" id="ARBA00022723"/>
    </source>
</evidence>
<dbReference type="GO" id="GO:0004519">
    <property type="term" value="F:endonuclease activity"/>
    <property type="evidence" value="ECO:0007669"/>
    <property type="project" value="UniProtKB-KW"/>
</dbReference>
<evidence type="ECO:0000256" key="14">
    <source>
        <dbReference type="ARBA" id="ARBA00022801"/>
    </source>
</evidence>
<dbReference type="InterPro" id="IPR049912">
    <property type="entry name" value="CRESS_DNA_REP"/>
</dbReference>
<keyword evidence="19" id="KW-0511">Multifunctional enzyme</keyword>
<dbReference type="Pfam" id="PF02407">
    <property type="entry name" value="Viral_Rep"/>
    <property type="match status" value="1"/>
</dbReference>
<evidence type="ECO:0000256" key="10">
    <source>
        <dbReference type="ARBA" id="ARBA00022722"/>
    </source>
</evidence>
<comment type="subcellular location">
    <subcellularLocation>
        <location evidence="3">Host nucleus</location>
    </subcellularLocation>
</comment>
<dbReference type="GeneID" id="37617124"/>
<keyword evidence="11" id="KW-0479">Metal-binding</keyword>
<keyword evidence="10" id="KW-0540">Nuclease</keyword>
<keyword evidence="13" id="KW-0255">Endonuclease</keyword>
<name>A0A0D3MDD4_9CIRC</name>
<comment type="cofactor">
    <cofactor evidence="1">
        <name>Mn(2+)</name>
        <dbReference type="ChEBI" id="CHEBI:29035"/>
    </cofactor>
</comment>
<comment type="catalytic activity">
    <reaction evidence="22">
        <text>ATP + H2O = ADP + phosphate + H(+)</text>
        <dbReference type="Rhea" id="RHEA:13065"/>
        <dbReference type="ChEBI" id="CHEBI:15377"/>
        <dbReference type="ChEBI" id="CHEBI:15378"/>
        <dbReference type="ChEBI" id="CHEBI:30616"/>
        <dbReference type="ChEBI" id="CHEBI:43474"/>
        <dbReference type="ChEBI" id="CHEBI:456216"/>
    </reaction>
</comment>
<keyword evidence="16" id="KW-0067">ATP-binding</keyword>
<protein>
    <recommendedName>
        <fullName evidence="5">Replication-associated protein</fullName>
    </recommendedName>
    <alternativeName>
        <fullName evidence="20">ATP-dependent helicase Rep</fullName>
    </alternativeName>
    <alternativeName>
        <fullName evidence="21">RepP</fullName>
    </alternativeName>
</protein>
<evidence type="ECO:0000256" key="19">
    <source>
        <dbReference type="ARBA" id="ARBA00023268"/>
    </source>
</evidence>
<reference evidence="25" key="1">
    <citation type="submission" date="2014-03" db="EMBL/GenBank/DDBJ databases">
        <title>Mammalian viruses resident in respiratory and gastrointestinal tracts of bat species across China mainland.</title>
        <authorList>
            <person name="Wu Z."/>
            <person name="Yang L."/>
            <person name="Jin Q."/>
        </authorList>
    </citation>
    <scope>NUCLEOTIDE SEQUENCE [LARGE SCALE GENOMIC DNA]</scope>
</reference>
<dbReference type="EMBL" id="KJ641717">
    <property type="protein sequence ID" value="AIF76254.1"/>
    <property type="molecule type" value="Genomic_DNA"/>
</dbReference>
<dbReference type="GO" id="GO:0006260">
    <property type="term" value="P:DNA replication"/>
    <property type="evidence" value="ECO:0007669"/>
    <property type="project" value="UniProtKB-KW"/>
</dbReference>
<keyword evidence="15" id="KW-0347">Helicase</keyword>
<dbReference type="GO" id="GO:0016787">
    <property type="term" value="F:hydrolase activity"/>
    <property type="evidence" value="ECO:0007669"/>
    <property type="project" value="UniProtKB-KW"/>
</dbReference>
<dbReference type="GO" id="GO:0003724">
    <property type="term" value="F:RNA helicase activity"/>
    <property type="evidence" value="ECO:0007669"/>
    <property type="project" value="InterPro"/>
</dbReference>
<dbReference type="GO" id="GO:0003723">
    <property type="term" value="F:RNA binding"/>
    <property type="evidence" value="ECO:0007669"/>
    <property type="project" value="InterPro"/>
</dbReference>
<evidence type="ECO:0000256" key="20">
    <source>
        <dbReference type="ARBA" id="ARBA00030754"/>
    </source>
</evidence>
<dbReference type="OrthoDB" id="9195at10239"/>
<evidence type="ECO:0000256" key="16">
    <source>
        <dbReference type="ARBA" id="ARBA00022840"/>
    </source>
</evidence>
<evidence type="ECO:0000256" key="15">
    <source>
        <dbReference type="ARBA" id="ARBA00022806"/>
    </source>
</evidence>
<evidence type="ECO:0000256" key="5">
    <source>
        <dbReference type="ARBA" id="ARBA00014531"/>
    </source>
</evidence>
<evidence type="ECO:0000256" key="3">
    <source>
        <dbReference type="ARBA" id="ARBA00004147"/>
    </source>
</evidence>
<dbReference type="Proteomes" id="UP000132935">
    <property type="component" value="Segment"/>
</dbReference>
<comment type="cofactor">
    <cofactor evidence="2">
        <name>Mg(2+)</name>
        <dbReference type="ChEBI" id="CHEBI:18420"/>
    </cofactor>
</comment>
<keyword evidence="14" id="KW-0378">Hydrolase</keyword>
<evidence type="ECO:0000256" key="7">
    <source>
        <dbReference type="ARBA" id="ARBA00022679"/>
    </source>
</evidence>
<evidence type="ECO:0000259" key="23">
    <source>
        <dbReference type="PROSITE" id="PS52020"/>
    </source>
</evidence>
<dbReference type="GO" id="GO:0003677">
    <property type="term" value="F:DNA binding"/>
    <property type="evidence" value="ECO:0007669"/>
    <property type="project" value="UniProtKB-KW"/>
</dbReference>
<keyword evidence="7" id="KW-0808">Transferase</keyword>
<dbReference type="GO" id="GO:0042025">
    <property type="term" value="C:host cell nucleus"/>
    <property type="evidence" value="ECO:0007669"/>
    <property type="project" value="UniProtKB-SubCell"/>
</dbReference>
<keyword evidence="9" id="KW-0235">DNA replication</keyword>
<evidence type="ECO:0000256" key="4">
    <source>
        <dbReference type="ARBA" id="ARBA00008545"/>
    </source>
</evidence>